<dbReference type="GO" id="GO:0005737">
    <property type="term" value="C:cytoplasm"/>
    <property type="evidence" value="ECO:0007669"/>
    <property type="project" value="TreeGrafter"/>
</dbReference>
<dbReference type="InterPro" id="IPR013078">
    <property type="entry name" value="His_Pase_superF_clade-1"/>
</dbReference>
<dbReference type="VEuPathDB" id="FungiDB:AAP_03983"/>
<dbReference type="Pfam" id="PF00300">
    <property type="entry name" value="His_Phos_1"/>
    <property type="match status" value="1"/>
</dbReference>
<dbReference type="Gene3D" id="3.40.50.1240">
    <property type="entry name" value="Phosphoglycerate mutase-like"/>
    <property type="match status" value="1"/>
</dbReference>
<dbReference type="GO" id="GO:0016791">
    <property type="term" value="F:phosphatase activity"/>
    <property type="evidence" value="ECO:0007669"/>
    <property type="project" value="TreeGrafter"/>
</dbReference>
<evidence type="ECO:0000256" key="1">
    <source>
        <dbReference type="SAM" id="MobiDB-lite"/>
    </source>
</evidence>
<gene>
    <name evidence="3" type="ORF">AAP_03983</name>
</gene>
<dbReference type="InterPro" id="IPR029033">
    <property type="entry name" value="His_PPase_superfam"/>
</dbReference>
<dbReference type="EMBL" id="AZGZ01000018">
    <property type="protein sequence ID" value="KZZ90033.1"/>
    <property type="molecule type" value="Genomic_DNA"/>
</dbReference>
<dbReference type="SUPFAM" id="SSF53254">
    <property type="entry name" value="Phosphoglycerate mutase-like"/>
    <property type="match status" value="1"/>
</dbReference>
<sequence>MKPKISALSTLWALFIFNQLSLAVSSPYWVFAEMTQDCDGPSYLDYNVVPGYFKQDDPKTDDETFNYRDSFGLIERSYDIDEYLPGDISNYTQWERFTLQVEHMNSQAPPDVQYKLIYAGRHGQGYHNLAIDTYGKEMWDCYWSLQEGDGITSWTDPFLTPLGISQAEAVHQTWEKEMKLNIPLPEVYIVSPLRRCIMTANHSFAELDLPETRPFRPVIKDLCRETIGLHVCDRRSTRTVIEKFAGPRYTIEDGFVEEDLEWTRDVVESYTARNARMLRFLDSIFDVEDSPDKGYYPITTPKAATFISLTAHDGVITSILNVTNHRPFRMETGAVIPIFLKIERKNGVRPPMHVDPPKRAPKCPPGFKPPKHMN</sequence>
<name>A0A162I8I5_9EURO</name>
<dbReference type="OrthoDB" id="496981at2759"/>
<protein>
    <submittedName>
        <fullName evidence="3">Phosphoglycerate mutase family protein</fullName>
    </submittedName>
</protein>
<dbReference type="InterPro" id="IPR050275">
    <property type="entry name" value="PGM_Phosphatase"/>
</dbReference>
<feature type="chain" id="PRO_5007835612" evidence="2">
    <location>
        <begin position="24"/>
        <end position="374"/>
    </location>
</feature>
<keyword evidence="4" id="KW-1185">Reference proteome</keyword>
<dbReference type="SMART" id="SM00855">
    <property type="entry name" value="PGAM"/>
    <property type="match status" value="1"/>
</dbReference>
<dbReference type="PANTHER" id="PTHR48100">
    <property type="entry name" value="BROAD-SPECIFICITY PHOSPHATASE YOR283W-RELATED"/>
    <property type="match status" value="1"/>
</dbReference>
<accession>A0A162I8I5</accession>
<dbReference type="PANTHER" id="PTHR48100:SF1">
    <property type="entry name" value="HISTIDINE PHOSPHATASE FAMILY PROTEIN-RELATED"/>
    <property type="match status" value="1"/>
</dbReference>
<feature type="region of interest" description="Disordered" evidence="1">
    <location>
        <begin position="349"/>
        <end position="374"/>
    </location>
</feature>
<feature type="signal peptide" evidence="2">
    <location>
        <begin position="1"/>
        <end position="23"/>
    </location>
</feature>
<comment type="caution">
    <text evidence="3">The sequence shown here is derived from an EMBL/GenBank/DDBJ whole genome shotgun (WGS) entry which is preliminary data.</text>
</comment>
<dbReference type="Proteomes" id="UP000242877">
    <property type="component" value="Unassembled WGS sequence"/>
</dbReference>
<dbReference type="AlphaFoldDB" id="A0A162I8I5"/>
<reference evidence="3 4" key="1">
    <citation type="journal article" date="2016" name="Genome Biol. Evol.">
        <title>Divergent and convergent evolution of fungal pathogenicity.</title>
        <authorList>
            <person name="Shang Y."/>
            <person name="Xiao G."/>
            <person name="Zheng P."/>
            <person name="Cen K."/>
            <person name="Zhan S."/>
            <person name="Wang C."/>
        </authorList>
    </citation>
    <scope>NUCLEOTIDE SEQUENCE [LARGE SCALE GENOMIC DNA]</scope>
    <source>
        <strain evidence="3 4">ARSEF 7405</strain>
    </source>
</reference>
<evidence type="ECO:0000313" key="4">
    <source>
        <dbReference type="Proteomes" id="UP000242877"/>
    </source>
</evidence>
<evidence type="ECO:0000256" key="2">
    <source>
        <dbReference type="SAM" id="SignalP"/>
    </source>
</evidence>
<keyword evidence="2" id="KW-0732">Signal</keyword>
<proteinExistence type="predicted"/>
<evidence type="ECO:0000313" key="3">
    <source>
        <dbReference type="EMBL" id="KZZ90033.1"/>
    </source>
</evidence>
<dbReference type="CDD" id="cd07067">
    <property type="entry name" value="HP_PGM_like"/>
    <property type="match status" value="1"/>
</dbReference>
<organism evidence="3 4">
    <name type="scientific">Ascosphaera apis ARSEF 7405</name>
    <dbReference type="NCBI Taxonomy" id="392613"/>
    <lineage>
        <taxon>Eukaryota</taxon>
        <taxon>Fungi</taxon>
        <taxon>Dikarya</taxon>
        <taxon>Ascomycota</taxon>
        <taxon>Pezizomycotina</taxon>
        <taxon>Eurotiomycetes</taxon>
        <taxon>Eurotiomycetidae</taxon>
        <taxon>Onygenales</taxon>
        <taxon>Ascosphaeraceae</taxon>
        <taxon>Ascosphaera</taxon>
    </lineage>
</organism>